<name>A0A1G5K8E8_9FIRM</name>
<keyword evidence="4" id="KW-1185">Reference proteome</keyword>
<dbReference type="CDD" id="cd05819">
    <property type="entry name" value="NHL"/>
    <property type="match status" value="1"/>
</dbReference>
<sequence length="307" mass="34981">MKINSVRKISIQNERFNYPSGICFDKLKGVFSIADMHNHRVCLLDIETGKVKILSGETSNNKPFQLPLALTLSDSYGYVVADAGNNDIYYKPYGEKTWISMMDRYRKNHLINNLINHENDNPLNLPAGVAVDSDGNVYVNDFLNNRISKIDLSFNISVITGGSTAGMKDGPCSTAKINRPYGLFCFDRQLYFADEGNNAIRYIDLDTMKVFTIRVKNWEHKILNPIALTLDPEGNIIICEKRRLLCINRKTRKLHLILDSSVWSELKRNFKLNQKICHIGSVTAPEKGCIYWMDTILGLLYEVKVSF</sequence>
<gene>
    <name evidence="3" type="ORF">SAMN03080606_03258</name>
</gene>
<evidence type="ECO:0000256" key="2">
    <source>
        <dbReference type="PROSITE-ProRule" id="PRU00504"/>
    </source>
</evidence>
<dbReference type="InterPro" id="IPR011042">
    <property type="entry name" value="6-blade_b-propeller_TolB-like"/>
</dbReference>
<evidence type="ECO:0000256" key="1">
    <source>
        <dbReference type="ARBA" id="ARBA00022737"/>
    </source>
</evidence>
<dbReference type="EMBL" id="FMUS01000024">
    <property type="protein sequence ID" value="SCY96199.1"/>
    <property type="molecule type" value="Genomic_DNA"/>
</dbReference>
<dbReference type="OrthoDB" id="9757737at2"/>
<proteinExistence type="predicted"/>
<dbReference type="STRING" id="1120976.SAMN03080606_03258"/>
<keyword evidence="1" id="KW-0677">Repeat</keyword>
<reference evidence="3 4" key="1">
    <citation type="submission" date="2016-10" db="EMBL/GenBank/DDBJ databases">
        <authorList>
            <person name="de Groot N.N."/>
        </authorList>
    </citation>
    <scope>NUCLEOTIDE SEQUENCE [LARGE SCALE GENOMIC DNA]</scope>
    <source>
        <strain evidence="3 4">DSM 18978</strain>
    </source>
</reference>
<dbReference type="SUPFAM" id="SSF101898">
    <property type="entry name" value="NHL repeat"/>
    <property type="match status" value="1"/>
</dbReference>
<evidence type="ECO:0000313" key="4">
    <source>
        <dbReference type="Proteomes" id="UP000198636"/>
    </source>
</evidence>
<dbReference type="RefSeq" id="WP_091545640.1">
    <property type="nucleotide sequence ID" value="NZ_FMUS01000024.1"/>
</dbReference>
<dbReference type="Pfam" id="PF01436">
    <property type="entry name" value="NHL"/>
    <property type="match status" value="1"/>
</dbReference>
<evidence type="ECO:0000313" key="3">
    <source>
        <dbReference type="EMBL" id="SCY96199.1"/>
    </source>
</evidence>
<dbReference type="Proteomes" id="UP000198636">
    <property type="component" value="Unassembled WGS sequence"/>
</dbReference>
<dbReference type="Gene3D" id="2.120.10.30">
    <property type="entry name" value="TolB, C-terminal domain"/>
    <property type="match status" value="2"/>
</dbReference>
<dbReference type="PANTHER" id="PTHR46388:SF2">
    <property type="entry name" value="NHL REPEAT-CONTAINING PROTEIN 2"/>
    <property type="match status" value="1"/>
</dbReference>
<organism evidence="3 4">
    <name type="scientific">Alkaliphilus peptidifermentans DSM 18978</name>
    <dbReference type="NCBI Taxonomy" id="1120976"/>
    <lineage>
        <taxon>Bacteria</taxon>
        <taxon>Bacillati</taxon>
        <taxon>Bacillota</taxon>
        <taxon>Clostridia</taxon>
        <taxon>Peptostreptococcales</taxon>
        <taxon>Natronincolaceae</taxon>
        <taxon>Alkaliphilus</taxon>
    </lineage>
</organism>
<dbReference type="PROSITE" id="PS51125">
    <property type="entry name" value="NHL"/>
    <property type="match status" value="1"/>
</dbReference>
<dbReference type="PANTHER" id="PTHR46388">
    <property type="entry name" value="NHL REPEAT-CONTAINING PROTEIN 2"/>
    <property type="match status" value="1"/>
</dbReference>
<protein>
    <submittedName>
        <fullName evidence="3">Sugar lactone lactonase YvrE</fullName>
    </submittedName>
</protein>
<feature type="repeat" description="NHL" evidence="2">
    <location>
        <begin position="119"/>
        <end position="153"/>
    </location>
</feature>
<dbReference type="AlphaFoldDB" id="A0A1G5K8E8"/>
<dbReference type="InterPro" id="IPR001258">
    <property type="entry name" value="NHL_repeat"/>
</dbReference>
<accession>A0A1G5K8E8</accession>